<reference evidence="5" key="1">
    <citation type="journal article" date="2019" name="Int. J. Syst. Evol. Microbiol.">
        <title>The Global Catalogue of Microorganisms (GCM) 10K type strain sequencing project: providing services to taxonomists for standard genome sequencing and annotation.</title>
        <authorList>
            <consortium name="The Broad Institute Genomics Platform"/>
            <consortium name="The Broad Institute Genome Sequencing Center for Infectious Disease"/>
            <person name="Wu L."/>
            <person name="Ma J."/>
        </authorList>
    </citation>
    <scope>NUCLEOTIDE SEQUENCE [LARGE SCALE GENOMIC DNA]</scope>
    <source>
        <strain evidence="5">NBRC 108730</strain>
    </source>
</reference>
<dbReference type="Proteomes" id="UP001157017">
    <property type="component" value="Unassembled WGS sequence"/>
</dbReference>
<dbReference type="PANTHER" id="PTHR11113:SF14">
    <property type="entry name" value="N-ACETYLGLUCOSAMINE-6-PHOSPHATE DEACETYLASE"/>
    <property type="match status" value="1"/>
</dbReference>
<dbReference type="PANTHER" id="PTHR11113">
    <property type="entry name" value="N-ACETYLGLUCOSAMINE-6-PHOSPHATE DEACETYLASE"/>
    <property type="match status" value="1"/>
</dbReference>
<evidence type="ECO:0000313" key="5">
    <source>
        <dbReference type="Proteomes" id="UP001157017"/>
    </source>
</evidence>
<dbReference type="Gene3D" id="3.20.20.140">
    <property type="entry name" value="Metal-dependent hydrolases"/>
    <property type="match status" value="1"/>
</dbReference>
<accession>A0ABQ6JFI8</accession>
<keyword evidence="2" id="KW-0378">Hydrolase</keyword>
<sequence>MTALRGPAVLDGVLVPDAVVAWDGELLVHAGPAAGADPALHPDPVPAGATVLPGLVDLHCHGAVGGDFAEGDAGRSAAAAAHHLAHGTTSLLTSLVSQAREATTEAVSAAAHLGSPVEGVHLEGPYLSLARRGAHDPALLRDPDVAEPARVAGRRGRPGGDRDAGTRAAGCRAWPRGCCSTRARCPRSGTPTPTSRPPPACCGRSRRPAGGPW</sequence>
<dbReference type="EMBL" id="BSUZ01000001">
    <property type="protein sequence ID" value="GMA86967.1"/>
    <property type="molecule type" value="Genomic_DNA"/>
</dbReference>
<comment type="caution">
    <text evidence="4">The sequence shown here is derived from an EMBL/GenBank/DDBJ whole genome shotgun (WGS) entry which is preliminary data.</text>
</comment>
<evidence type="ECO:0000256" key="2">
    <source>
        <dbReference type="ARBA" id="ARBA00022801"/>
    </source>
</evidence>
<comment type="similarity">
    <text evidence="1">Belongs to the metallo-dependent hydrolases superfamily. NagA family.</text>
</comment>
<organism evidence="4 5">
    <name type="scientific">Angustibacter aerolatus</name>
    <dbReference type="NCBI Taxonomy" id="1162965"/>
    <lineage>
        <taxon>Bacteria</taxon>
        <taxon>Bacillati</taxon>
        <taxon>Actinomycetota</taxon>
        <taxon>Actinomycetes</taxon>
        <taxon>Kineosporiales</taxon>
        <taxon>Kineosporiaceae</taxon>
    </lineage>
</organism>
<evidence type="ECO:0000313" key="4">
    <source>
        <dbReference type="EMBL" id="GMA86967.1"/>
    </source>
</evidence>
<dbReference type="InterPro" id="IPR032466">
    <property type="entry name" value="Metal_Hydrolase"/>
</dbReference>
<evidence type="ECO:0008006" key="6">
    <source>
        <dbReference type="Google" id="ProtNLM"/>
    </source>
</evidence>
<name>A0ABQ6JFI8_9ACTN</name>
<gene>
    <name evidence="4" type="ORF">GCM10025868_22170</name>
</gene>
<proteinExistence type="inferred from homology"/>
<evidence type="ECO:0000256" key="1">
    <source>
        <dbReference type="ARBA" id="ARBA00010716"/>
    </source>
</evidence>
<keyword evidence="5" id="KW-1185">Reference proteome</keyword>
<dbReference type="SUPFAM" id="SSF51556">
    <property type="entry name" value="Metallo-dependent hydrolases"/>
    <property type="match status" value="1"/>
</dbReference>
<feature type="region of interest" description="Disordered" evidence="3">
    <location>
        <begin position="146"/>
        <end position="168"/>
    </location>
</feature>
<feature type="region of interest" description="Disordered" evidence="3">
    <location>
        <begin position="183"/>
        <end position="213"/>
    </location>
</feature>
<protein>
    <recommendedName>
        <fullName evidence="6">Amidohydrolase-related domain-containing protein</fullName>
    </recommendedName>
</protein>
<evidence type="ECO:0000256" key="3">
    <source>
        <dbReference type="SAM" id="MobiDB-lite"/>
    </source>
</evidence>